<keyword evidence="2" id="KW-1185">Reference proteome</keyword>
<protein>
    <submittedName>
        <fullName evidence="1">Uncharacterized protein</fullName>
    </submittedName>
</protein>
<name>A0ABN9GJR2_9NEOB</name>
<sequence length="64" mass="6761">MCFVIMTPSGVVPSCLTSFLLYPTAIKGLNMCPTSVCVCTLYQGRTDHLETRVLPEGPGSIGGP</sequence>
<evidence type="ECO:0000313" key="2">
    <source>
        <dbReference type="Proteomes" id="UP001162483"/>
    </source>
</evidence>
<dbReference type="EMBL" id="CATNWA010018730">
    <property type="protein sequence ID" value="CAI9609077.1"/>
    <property type="molecule type" value="Genomic_DNA"/>
</dbReference>
<reference evidence="1" key="1">
    <citation type="submission" date="2023-05" db="EMBL/GenBank/DDBJ databases">
        <authorList>
            <person name="Stuckert A."/>
        </authorList>
    </citation>
    <scope>NUCLEOTIDE SEQUENCE</scope>
</reference>
<proteinExistence type="predicted"/>
<organism evidence="1 2">
    <name type="scientific">Staurois parvus</name>
    <dbReference type="NCBI Taxonomy" id="386267"/>
    <lineage>
        <taxon>Eukaryota</taxon>
        <taxon>Metazoa</taxon>
        <taxon>Chordata</taxon>
        <taxon>Craniata</taxon>
        <taxon>Vertebrata</taxon>
        <taxon>Euteleostomi</taxon>
        <taxon>Amphibia</taxon>
        <taxon>Batrachia</taxon>
        <taxon>Anura</taxon>
        <taxon>Neobatrachia</taxon>
        <taxon>Ranoidea</taxon>
        <taxon>Ranidae</taxon>
        <taxon>Staurois</taxon>
    </lineage>
</organism>
<accession>A0ABN9GJR2</accession>
<gene>
    <name evidence="1" type="ORF">SPARVUS_LOCUS14202917</name>
</gene>
<comment type="caution">
    <text evidence="1">The sequence shown here is derived from an EMBL/GenBank/DDBJ whole genome shotgun (WGS) entry which is preliminary data.</text>
</comment>
<evidence type="ECO:0000313" key="1">
    <source>
        <dbReference type="EMBL" id="CAI9609077.1"/>
    </source>
</evidence>
<dbReference type="Proteomes" id="UP001162483">
    <property type="component" value="Unassembled WGS sequence"/>
</dbReference>